<dbReference type="GO" id="GO:0003924">
    <property type="term" value="F:GTPase activity"/>
    <property type="evidence" value="ECO:0007669"/>
    <property type="project" value="InterPro"/>
</dbReference>
<keyword evidence="15" id="KW-1185">Reference proteome</keyword>
<keyword evidence="6" id="KW-0106">Calcium</keyword>
<evidence type="ECO:0000313" key="15">
    <source>
        <dbReference type="Proteomes" id="UP000807159"/>
    </source>
</evidence>
<name>A0A8T2XHS6_POPDE</name>
<dbReference type="Gene3D" id="1.10.400.10">
    <property type="entry name" value="GI Alpha 1, domain 2-like"/>
    <property type="match status" value="1"/>
</dbReference>
<evidence type="ECO:0000256" key="2">
    <source>
        <dbReference type="ARBA" id="ARBA00022723"/>
    </source>
</evidence>
<dbReference type="SUPFAM" id="SSF47895">
    <property type="entry name" value="Transducin (alpha subunit), insertion domain"/>
    <property type="match status" value="1"/>
</dbReference>
<dbReference type="Proteomes" id="UP000807159">
    <property type="component" value="Chromosome 12"/>
</dbReference>
<dbReference type="GO" id="GO:0008270">
    <property type="term" value="F:zinc ion binding"/>
    <property type="evidence" value="ECO:0007669"/>
    <property type="project" value="UniProtKB-KW"/>
</dbReference>
<feature type="compositionally biased region" description="Basic and acidic residues" evidence="13">
    <location>
        <begin position="107"/>
        <end position="122"/>
    </location>
</feature>
<keyword evidence="8" id="KW-0807">Transducer</keyword>
<dbReference type="InterPro" id="IPR001019">
    <property type="entry name" value="Gprotein_alpha_su"/>
</dbReference>
<dbReference type="GO" id="GO:0005525">
    <property type="term" value="F:GTP binding"/>
    <property type="evidence" value="ECO:0007669"/>
    <property type="project" value="UniProtKB-KW"/>
</dbReference>
<keyword evidence="12" id="KW-0460">Magnesium</keyword>
<dbReference type="InterPro" id="IPR027417">
    <property type="entry name" value="P-loop_NTPase"/>
</dbReference>
<feature type="region of interest" description="Disordered" evidence="13">
    <location>
        <begin position="107"/>
        <end position="160"/>
    </location>
</feature>
<evidence type="ECO:0000256" key="1">
    <source>
        <dbReference type="ARBA" id="ARBA00004123"/>
    </source>
</evidence>
<feature type="binding site" evidence="11">
    <location>
        <position position="786"/>
    </location>
    <ligand>
        <name>GTP</name>
        <dbReference type="ChEBI" id="CHEBI:37565"/>
    </ligand>
</feature>
<dbReference type="SMART" id="SM00275">
    <property type="entry name" value="G_alpha"/>
    <property type="match status" value="1"/>
</dbReference>
<dbReference type="Gene3D" id="3.40.50.300">
    <property type="entry name" value="P-loop containing nucleotide triphosphate hydrolases"/>
    <property type="match status" value="1"/>
</dbReference>
<evidence type="ECO:0000256" key="13">
    <source>
        <dbReference type="SAM" id="MobiDB-lite"/>
    </source>
</evidence>
<evidence type="ECO:0000256" key="3">
    <source>
        <dbReference type="ARBA" id="ARBA00022741"/>
    </source>
</evidence>
<reference evidence="14" key="1">
    <citation type="journal article" date="2021" name="J. Hered.">
        <title>Genome Assembly of Salicaceae Populus deltoides (Eastern Cottonwood) I-69 Based on Nanopore Sequencing and Hi-C Technologies.</title>
        <authorList>
            <person name="Bai S."/>
            <person name="Wu H."/>
            <person name="Zhang J."/>
            <person name="Pan Z."/>
            <person name="Zhao W."/>
            <person name="Li Z."/>
            <person name="Tong C."/>
        </authorList>
    </citation>
    <scope>NUCLEOTIDE SEQUENCE</scope>
    <source>
        <tissue evidence="14">Leaf</tissue>
    </source>
</reference>
<keyword evidence="4" id="KW-0863">Zinc-finger</keyword>
<dbReference type="PRINTS" id="PR00318">
    <property type="entry name" value="GPROTEINA"/>
</dbReference>
<evidence type="ECO:0000256" key="11">
    <source>
        <dbReference type="PIRSR" id="PIRSR601019-1"/>
    </source>
</evidence>
<sequence length="836" mass="95686">MSTTTEQGSEWEEVIRKMLPAGAPLPDEDHLDYSIAVEYEGPPIPYEVPRIDPLNLNLLPTRASSLASTEESKSKSSTPVSKFTRFSNQNGTARRFYPARVEVDEGNLEKEEEIDRRDEGRRGNAVTFNTPKDSETEEGDEEDDGYSSTATDADLSSTRKGVRRRKGGVCSRCGKKNRWKERESCLACEKRYCSNCLLKAMGSMPEGRKCVSCIGKPIDESKRSILGKCSRILARVCSPLEVRQIMKAEKECAANQLRPEQLIVNGRQLRQEELAEVLGCAFPPQKLKPGKYWYDKDSGLWGKEGEKPDRIISSKLNVGGKLRLDASNGNTKVYINGREITKTERRVLKLANVQCPKDTHFWLYDDGSYEEEGQNNIKGNIWGKASTRFICSLFSLPVPPGNPNGPKEDPTTFSGRSVPEYLEQGRIHKLLLFGLEGSGTSTIFKQGKFLYGNRFTPEELQDIKLMIQSNMYRYLSILLEGRERFEEEDLTEKSTATVNSEECASGEGDETSEKCIYSINQRFKHFSDWLLDIMATGDLDAFFPAATREYAPIVDEVWKDPAIQETYKRREELHHLPFVAKYFLDRTIEISSNEYEPSEKDILYAEGVTQNNSLAFMEFTFDDRSPMSEIYNENFDCTPPLTKYQLIRINSKGLRDGCKWLEMFEDVRAIIFCVALNDYDQIWAHGTGPPCNKMIASRDLFESLVRHPCFMDTPFVLLLNKYDALEEKINQVPLSACEWFEDFQPLKPHNNSQTLAQQAYFYVAVKFKELYFSHTGQKLFVCQTRARERTSVDEAFKYIREVLKWDEEKHDNVYGIPMDDSFYSTEMSSSPFIRQE</sequence>
<dbReference type="InterPro" id="IPR011011">
    <property type="entry name" value="Znf_FYVE_PHD"/>
</dbReference>
<dbReference type="SUPFAM" id="SSF57903">
    <property type="entry name" value="FYVE/PHD zinc finger"/>
    <property type="match status" value="1"/>
</dbReference>
<evidence type="ECO:0000256" key="10">
    <source>
        <dbReference type="ARBA" id="ARBA00060880"/>
    </source>
</evidence>
<evidence type="ECO:0000256" key="7">
    <source>
        <dbReference type="ARBA" id="ARBA00023134"/>
    </source>
</evidence>
<gene>
    <name evidence="14" type="ORF">H0E87_021513</name>
</gene>
<evidence type="ECO:0000256" key="8">
    <source>
        <dbReference type="ARBA" id="ARBA00023224"/>
    </source>
</evidence>
<dbReference type="PROSITE" id="PS51882">
    <property type="entry name" value="G_ALPHA"/>
    <property type="match status" value="1"/>
</dbReference>
<dbReference type="GO" id="GO:0005834">
    <property type="term" value="C:heterotrimeric G-protein complex"/>
    <property type="evidence" value="ECO:0007669"/>
    <property type="project" value="TreeGrafter"/>
</dbReference>
<dbReference type="GO" id="GO:0001664">
    <property type="term" value="F:G protein-coupled receptor binding"/>
    <property type="evidence" value="ECO:0007669"/>
    <property type="project" value="TreeGrafter"/>
</dbReference>
<keyword evidence="7 11" id="KW-0342">GTP-binding</keyword>
<protein>
    <recommendedName>
        <fullName evidence="16">Extra-large guanine nucleotide-binding protein 3-like</fullName>
    </recommendedName>
</protein>
<dbReference type="SUPFAM" id="SSF52540">
    <property type="entry name" value="P-loop containing nucleoside triphosphate hydrolases"/>
    <property type="match status" value="1"/>
</dbReference>
<dbReference type="CDD" id="cd00066">
    <property type="entry name" value="G-alpha"/>
    <property type="match status" value="1"/>
</dbReference>
<dbReference type="InterPro" id="IPR011025">
    <property type="entry name" value="GproteinA_insert"/>
</dbReference>
<evidence type="ECO:0000256" key="5">
    <source>
        <dbReference type="ARBA" id="ARBA00022833"/>
    </source>
</evidence>
<feature type="binding site" evidence="11">
    <location>
        <begin position="720"/>
        <end position="723"/>
    </location>
    <ligand>
        <name>GTP</name>
        <dbReference type="ChEBI" id="CHEBI:37565"/>
    </ligand>
</feature>
<evidence type="ECO:0008006" key="16">
    <source>
        <dbReference type="Google" id="ProtNLM"/>
    </source>
</evidence>
<dbReference type="PANTHER" id="PTHR10218:SF317">
    <property type="entry name" value="EXTRA-LARGE GUANINE NUCLEOTIDE-BINDING PROTEIN 3-LIKE"/>
    <property type="match status" value="1"/>
</dbReference>
<dbReference type="PANTHER" id="PTHR10218">
    <property type="entry name" value="GTP-BINDING PROTEIN ALPHA SUBUNIT"/>
    <property type="match status" value="1"/>
</dbReference>
<dbReference type="EMBL" id="JACEGQ020000012">
    <property type="protein sequence ID" value="KAH8491943.1"/>
    <property type="molecule type" value="Genomic_DNA"/>
</dbReference>
<dbReference type="GO" id="GO:0007188">
    <property type="term" value="P:adenylate cyclase-modulating G protein-coupled receptor signaling pathway"/>
    <property type="evidence" value="ECO:0007669"/>
    <property type="project" value="TreeGrafter"/>
</dbReference>
<evidence type="ECO:0000256" key="6">
    <source>
        <dbReference type="ARBA" id="ARBA00022837"/>
    </source>
</evidence>
<feature type="region of interest" description="Disordered" evidence="13">
    <location>
        <begin position="65"/>
        <end position="86"/>
    </location>
</feature>
<dbReference type="GO" id="GO:0031683">
    <property type="term" value="F:G-protein beta/gamma-subunit complex binding"/>
    <property type="evidence" value="ECO:0007669"/>
    <property type="project" value="InterPro"/>
</dbReference>
<dbReference type="GO" id="GO:0005634">
    <property type="term" value="C:nucleus"/>
    <property type="evidence" value="ECO:0007669"/>
    <property type="project" value="UniProtKB-SubCell"/>
</dbReference>
<keyword evidence="2 12" id="KW-0479">Metal-binding</keyword>
<proteinExistence type="inferred from homology"/>
<comment type="caution">
    <text evidence="14">The sequence shown here is derived from an EMBL/GenBank/DDBJ whole genome shotgun (WGS) entry which is preliminary data.</text>
</comment>
<evidence type="ECO:0000256" key="4">
    <source>
        <dbReference type="ARBA" id="ARBA00022771"/>
    </source>
</evidence>
<evidence type="ECO:0000256" key="12">
    <source>
        <dbReference type="PIRSR" id="PIRSR601019-2"/>
    </source>
</evidence>
<dbReference type="AlphaFoldDB" id="A0A8T2XHS6"/>
<evidence type="ECO:0000313" key="14">
    <source>
        <dbReference type="EMBL" id="KAH8491943.1"/>
    </source>
</evidence>
<dbReference type="GO" id="GO:0005737">
    <property type="term" value="C:cytoplasm"/>
    <property type="evidence" value="ECO:0007669"/>
    <property type="project" value="TreeGrafter"/>
</dbReference>
<keyword evidence="9" id="KW-0539">Nucleus</keyword>
<comment type="similarity">
    <text evidence="10">Belongs to the G-alpha family. XLG subfamily.</text>
</comment>
<feature type="compositionally biased region" description="Acidic residues" evidence="13">
    <location>
        <begin position="135"/>
        <end position="145"/>
    </location>
</feature>
<comment type="subcellular location">
    <subcellularLocation>
        <location evidence="1">Nucleus</location>
    </subcellularLocation>
</comment>
<dbReference type="FunFam" id="1.10.400.10:FF:000005">
    <property type="entry name" value="Extra-large guanine nucleotide-binding protein 3"/>
    <property type="match status" value="1"/>
</dbReference>
<dbReference type="Pfam" id="PF00503">
    <property type="entry name" value="G-alpha"/>
    <property type="match status" value="1"/>
</dbReference>
<keyword evidence="3 11" id="KW-0547">Nucleotide-binding</keyword>
<keyword evidence="5" id="KW-0862">Zinc</keyword>
<feature type="binding site" evidence="12">
    <location>
        <position position="441"/>
    </location>
    <ligand>
        <name>Mg(2+)</name>
        <dbReference type="ChEBI" id="CHEBI:18420"/>
    </ligand>
</feature>
<organism evidence="14 15">
    <name type="scientific">Populus deltoides</name>
    <name type="common">Eastern poplar</name>
    <name type="synonym">Eastern cottonwood</name>
    <dbReference type="NCBI Taxonomy" id="3696"/>
    <lineage>
        <taxon>Eukaryota</taxon>
        <taxon>Viridiplantae</taxon>
        <taxon>Streptophyta</taxon>
        <taxon>Embryophyta</taxon>
        <taxon>Tracheophyta</taxon>
        <taxon>Spermatophyta</taxon>
        <taxon>Magnoliopsida</taxon>
        <taxon>eudicotyledons</taxon>
        <taxon>Gunneridae</taxon>
        <taxon>Pentapetalae</taxon>
        <taxon>rosids</taxon>
        <taxon>fabids</taxon>
        <taxon>Malpighiales</taxon>
        <taxon>Salicaceae</taxon>
        <taxon>Saliceae</taxon>
        <taxon>Populus</taxon>
    </lineage>
</organism>
<feature type="compositionally biased region" description="Low complexity" evidence="13">
    <location>
        <begin position="146"/>
        <end position="159"/>
    </location>
</feature>
<accession>A0A8T2XHS6</accession>
<dbReference type="FunFam" id="3.40.50.300:FF:000720">
    <property type="entry name" value="Guanine nucleotide-binding protein G(k) subunit alpha"/>
    <property type="match status" value="1"/>
</dbReference>
<evidence type="ECO:0000256" key="9">
    <source>
        <dbReference type="ARBA" id="ARBA00023242"/>
    </source>
</evidence>